<dbReference type="Proteomes" id="UP000191285">
    <property type="component" value="Unassembled WGS sequence"/>
</dbReference>
<protein>
    <submittedName>
        <fullName evidence="1">Uncharacterized protein</fullName>
    </submittedName>
</protein>
<sequence>MVQIQDFLVLASDRFIDSVNAEPHICAIIMPQSPPFQTGFLNNDAAVQWNNMLPAYYPASNDPELYDNNMDEFLTKDLSRWGN</sequence>
<evidence type="ECO:0000313" key="1">
    <source>
        <dbReference type="EMBL" id="OQE21657.1"/>
    </source>
</evidence>
<evidence type="ECO:0000313" key="2">
    <source>
        <dbReference type="Proteomes" id="UP000191285"/>
    </source>
</evidence>
<dbReference type="AlphaFoldDB" id="A0A1V6T5R1"/>
<name>A0A1V6T5R1_9EURO</name>
<accession>A0A1V6T5R1</accession>
<keyword evidence="2" id="KW-1185">Reference proteome</keyword>
<dbReference type="EMBL" id="MLKD01000011">
    <property type="protein sequence ID" value="OQE21657.1"/>
    <property type="molecule type" value="Genomic_DNA"/>
</dbReference>
<reference evidence="2" key="1">
    <citation type="journal article" date="2017" name="Nat. Microbiol.">
        <title>Global analysis of biosynthetic gene clusters reveals vast potential of secondary metabolite production in Penicillium species.</title>
        <authorList>
            <person name="Nielsen J.C."/>
            <person name="Grijseels S."/>
            <person name="Prigent S."/>
            <person name="Ji B."/>
            <person name="Dainat J."/>
            <person name="Nielsen K.F."/>
            <person name="Frisvad J.C."/>
            <person name="Workman M."/>
            <person name="Nielsen J."/>
        </authorList>
    </citation>
    <scope>NUCLEOTIDE SEQUENCE [LARGE SCALE GENOMIC DNA]</scope>
    <source>
        <strain evidence="2">IBT 24891</strain>
    </source>
</reference>
<comment type="caution">
    <text evidence="1">The sequence shown here is derived from an EMBL/GenBank/DDBJ whole genome shotgun (WGS) entry which is preliminary data.</text>
</comment>
<organism evidence="1 2">
    <name type="scientific">Penicillium steckii</name>
    <dbReference type="NCBI Taxonomy" id="303698"/>
    <lineage>
        <taxon>Eukaryota</taxon>
        <taxon>Fungi</taxon>
        <taxon>Dikarya</taxon>
        <taxon>Ascomycota</taxon>
        <taxon>Pezizomycotina</taxon>
        <taxon>Eurotiomycetes</taxon>
        <taxon>Eurotiomycetidae</taxon>
        <taxon>Eurotiales</taxon>
        <taxon>Aspergillaceae</taxon>
        <taxon>Penicillium</taxon>
    </lineage>
</organism>
<proteinExistence type="predicted"/>
<gene>
    <name evidence="1" type="ORF">PENSTE_c011G00007</name>
</gene>